<dbReference type="GO" id="GO:0008271">
    <property type="term" value="F:secondary active sulfate transmembrane transporter activity"/>
    <property type="evidence" value="ECO:0007669"/>
    <property type="project" value="InterPro"/>
</dbReference>
<dbReference type="GO" id="GO:0016020">
    <property type="term" value="C:membrane"/>
    <property type="evidence" value="ECO:0007669"/>
    <property type="project" value="UniProtKB-SubCell"/>
</dbReference>
<evidence type="ECO:0000256" key="1">
    <source>
        <dbReference type="ARBA" id="ARBA00004141"/>
    </source>
</evidence>
<keyword evidence="9" id="KW-1185">Reference proteome</keyword>
<keyword evidence="2 6" id="KW-0812">Transmembrane</keyword>
<dbReference type="InterPro" id="IPR036513">
    <property type="entry name" value="STAS_dom_sf"/>
</dbReference>
<dbReference type="Proteomes" id="UP000027238">
    <property type="component" value="Unassembled WGS sequence"/>
</dbReference>
<feature type="region of interest" description="Disordered" evidence="5">
    <location>
        <begin position="811"/>
        <end position="892"/>
    </location>
</feature>
<dbReference type="STRING" id="1173701.A0A066X2T0"/>
<dbReference type="Gene3D" id="3.30.750.24">
    <property type="entry name" value="STAS domain"/>
    <property type="match status" value="1"/>
</dbReference>
<dbReference type="OrthoDB" id="288203at2759"/>
<feature type="transmembrane region" description="Helical" evidence="6">
    <location>
        <begin position="303"/>
        <end position="325"/>
    </location>
</feature>
<dbReference type="AlphaFoldDB" id="A0A066X2T0"/>
<feature type="transmembrane region" description="Helical" evidence="6">
    <location>
        <begin position="431"/>
        <end position="452"/>
    </location>
</feature>
<feature type="transmembrane region" description="Helical" evidence="6">
    <location>
        <begin position="191"/>
        <end position="213"/>
    </location>
</feature>
<reference evidence="9" key="1">
    <citation type="journal article" date="2014" name="Genome Announc.">
        <title>Draft genome sequence of Colletotrichum sublineola, a destructive pathogen of cultivated sorghum.</title>
        <authorList>
            <person name="Baroncelli R."/>
            <person name="Sanz-Martin J.M."/>
            <person name="Rech G.E."/>
            <person name="Sukno S.A."/>
            <person name="Thon M.R."/>
        </authorList>
    </citation>
    <scope>NUCLEOTIDE SEQUENCE [LARGE SCALE GENOMIC DNA]</scope>
    <source>
        <strain evidence="9">TX430BB</strain>
    </source>
</reference>
<dbReference type="Pfam" id="PF00916">
    <property type="entry name" value="Sulfate_transp"/>
    <property type="match status" value="1"/>
</dbReference>
<feature type="compositionally biased region" description="Basic residues" evidence="5">
    <location>
        <begin position="979"/>
        <end position="990"/>
    </location>
</feature>
<organism evidence="8 9">
    <name type="scientific">Colletotrichum sublineola</name>
    <name type="common">Sorghum anthracnose fungus</name>
    <dbReference type="NCBI Taxonomy" id="1173701"/>
    <lineage>
        <taxon>Eukaryota</taxon>
        <taxon>Fungi</taxon>
        <taxon>Dikarya</taxon>
        <taxon>Ascomycota</taxon>
        <taxon>Pezizomycotina</taxon>
        <taxon>Sordariomycetes</taxon>
        <taxon>Hypocreomycetidae</taxon>
        <taxon>Glomerellales</taxon>
        <taxon>Glomerellaceae</taxon>
        <taxon>Colletotrichum</taxon>
        <taxon>Colletotrichum graminicola species complex</taxon>
    </lineage>
</organism>
<feature type="compositionally biased region" description="Gly residues" evidence="5">
    <location>
        <begin position="764"/>
        <end position="773"/>
    </location>
</feature>
<dbReference type="FunFam" id="3.30.750.24:FF:000024">
    <property type="entry name" value="Sulfate permease 2"/>
    <property type="match status" value="1"/>
</dbReference>
<feature type="transmembrane region" description="Helical" evidence="6">
    <location>
        <begin position="512"/>
        <end position="529"/>
    </location>
</feature>
<proteinExistence type="predicted"/>
<feature type="transmembrane region" description="Helical" evidence="6">
    <location>
        <begin position="116"/>
        <end position="133"/>
    </location>
</feature>
<feature type="domain" description="STAS" evidence="7">
    <location>
        <begin position="590"/>
        <end position="745"/>
    </location>
</feature>
<dbReference type="EMBL" id="JMSE01001365">
    <property type="protein sequence ID" value="KDN61994.1"/>
    <property type="molecule type" value="Genomic_DNA"/>
</dbReference>
<name>A0A066X2T0_COLSU</name>
<feature type="transmembrane region" description="Helical" evidence="6">
    <location>
        <begin position="73"/>
        <end position="95"/>
    </location>
</feature>
<dbReference type="InterPro" id="IPR018045">
    <property type="entry name" value="S04_transporter_CS"/>
</dbReference>
<feature type="compositionally biased region" description="Gly residues" evidence="5">
    <location>
        <begin position="962"/>
        <end position="972"/>
    </location>
</feature>
<feature type="transmembrane region" description="Helical" evidence="6">
    <location>
        <begin position="220"/>
        <end position="243"/>
    </location>
</feature>
<dbReference type="PANTHER" id="PTHR11814">
    <property type="entry name" value="SULFATE TRANSPORTER"/>
    <property type="match status" value="1"/>
</dbReference>
<dbReference type="OMA" id="EPSAKEW"/>
<dbReference type="PROSITE" id="PS50801">
    <property type="entry name" value="STAS"/>
    <property type="match status" value="1"/>
</dbReference>
<keyword evidence="3 6" id="KW-1133">Transmembrane helix</keyword>
<feature type="transmembrane region" description="Helical" evidence="6">
    <location>
        <begin position="139"/>
        <end position="155"/>
    </location>
</feature>
<dbReference type="InterPro" id="IPR011547">
    <property type="entry name" value="SLC26A/SulP_dom"/>
</dbReference>
<accession>A0A066X2T0</accession>
<dbReference type="Pfam" id="PF01740">
    <property type="entry name" value="STAS"/>
    <property type="match status" value="1"/>
</dbReference>
<evidence type="ECO:0000256" key="5">
    <source>
        <dbReference type="SAM" id="MobiDB-lite"/>
    </source>
</evidence>
<feature type="transmembrane region" description="Helical" evidence="6">
    <location>
        <begin position="272"/>
        <end position="291"/>
    </location>
</feature>
<sequence>MPSTVGRTLAKGLGIDVDARYRNEPTEAVQSAAASFRSVEQYEEEEPTVAEFLYAHRPTVHGAVAYIKSLFPFWSWIFHYNATWLLGDVIAGMYLSFVGHRTPQRTWWLTRSHTGVTVGFVVIPQGMAYAILAQLTPEYGLYTSFVGFLLYWAFATSKDITIGTVAVMSQLVGNIILRVQDSHPQYGGPQIAQALAVIAGAVLLFIGLVRLGWVVEFIPLVAITSFMTGAAVSIAAGQVPALLGLQGVVTRNATYRVIIDSLKALPTARLDAAMGLTALFLLYAIRAFCNFMSNRQPQRKKFWFFMSTLRMAFVILLYVLISWLVNRHVNWNAKKAKFKILGKVPSGFQHTGAPKIDTELLSAIAPDLPVTIIVLIIEHIAISKSFGRVNNYVINPSQELVAVGFTNLFGPFLGAYPATGSFSRTAIKSKAGVRTPLAGIFTAVIVLLALYALTSVFFYIPMATLAGLIIHAVGDLITPPKVVYQFWEVSPLEVFIFFAGVLLSIFTNIENGIYLTMCASAALLLVRLAKAKGHFLGRVKVYRATKDTAGKGVPFNEHGESVDMPSREAYMPLAKDDGSNPHIDVETPYPGVFVYRFGEGFNYTNQAHYMDRLVEYIQKNARRTVLDRYEKLGDRPWNDPGPRRGAKIDMDDRRPIVRAVILDCSAVNNMDVTSIQGLIDVRNQLDHYAEPEVVEWHFANVNNRWTRRALAAAGFGFPSVKDEGSLGRWKPIYSFAPVDSASDHAPQVAAQRSRDEEDAIAPTKGGGGGGGAQMAGRGDGKLAAVQGMNRPFFHIDVAAAVESAILNAESKGEGQGFHTASLPRDGVARFRRPRDSTGRRPRRSATDSSDAPVTDRDGRPGRHHAAQRYDAAVARKQTPDPHHGTPVLELPGRQDVPRVRVRDAEAAGQRVDGAGVHEQGRAVLRAVAARRVRHLRGQQGGRVRGEAVPRGAVHGVCQRGRVPGGAEAGGGLLHEHQHPVRRRTRGAQAV</sequence>
<evidence type="ECO:0000256" key="4">
    <source>
        <dbReference type="ARBA" id="ARBA00023136"/>
    </source>
</evidence>
<comment type="subcellular location">
    <subcellularLocation>
        <location evidence="1">Membrane</location>
        <topology evidence="1">Multi-pass membrane protein</topology>
    </subcellularLocation>
</comment>
<feature type="transmembrane region" description="Helical" evidence="6">
    <location>
        <begin position="489"/>
        <end position="506"/>
    </location>
</feature>
<dbReference type="eggNOG" id="KOG0236">
    <property type="taxonomic scope" value="Eukaryota"/>
</dbReference>
<comment type="caution">
    <text evidence="8">The sequence shown here is derived from an EMBL/GenBank/DDBJ whole genome shotgun (WGS) entry which is preliminary data.</text>
</comment>
<feature type="transmembrane region" description="Helical" evidence="6">
    <location>
        <begin position="400"/>
        <end position="419"/>
    </location>
</feature>
<evidence type="ECO:0000256" key="3">
    <source>
        <dbReference type="ARBA" id="ARBA00022989"/>
    </source>
</evidence>
<dbReference type="InterPro" id="IPR002645">
    <property type="entry name" value="STAS_dom"/>
</dbReference>
<feature type="transmembrane region" description="Helical" evidence="6">
    <location>
        <begin position="162"/>
        <end position="179"/>
    </location>
</feature>
<feature type="region of interest" description="Disordered" evidence="5">
    <location>
        <begin position="961"/>
        <end position="990"/>
    </location>
</feature>
<evidence type="ECO:0000256" key="6">
    <source>
        <dbReference type="SAM" id="Phobius"/>
    </source>
</evidence>
<evidence type="ECO:0000256" key="2">
    <source>
        <dbReference type="ARBA" id="ARBA00022692"/>
    </source>
</evidence>
<keyword evidence="4 6" id="KW-0472">Membrane</keyword>
<protein>
    <submittedName>
        <fullName evidence="8">Putative sulfate permease</fullName>
    </submittedName>
</protein>
<evidence type="ECO:0000313" key="9">
    <source>
        <dbReference type="Proteomes" id="UP000027238"/>
    </source>
</evidence>
<feature type="region of interest" description="Disordered" evidence="5">
    <location>
        <begin position="743"/>
        <end position="776"/>
    </location>
</feature>
<gene>
    <name evidence="8" type="ORF">CSUB01_09680</name>
</gene>
<dbReference type="PROSITE" id="PS01130">
    <property type="entry name" value="SLC26A"/>
    <property type="match status" value="1"/>
</dbReference>
<dbReference type="InterPro" id="IPR001902">
    <property type="entry name" value="SLC26A/SulP_fam"/>
</dbReference>
<dbReference type="NCBIfam" id="TIGR00815">
    <property type="entry name" value="sulP"/>
    <property type="match status" value="1"/>
</dbReference>
<dbReference type="CDD" id="cd07042">
    <property type="entry name" value="STAS_SulP_like_sulfate_transporter"/>
    <property type="match status" value="1"/>
</dbReference>
<dbReference type="HOGENOM" id="CLU_003182_8_1_1"/>
<evidence type="ECO:0000259" key="7">
    <source>
        <dbReference type="PROSITE" id="PS50801"/>
    </source>
</evidence>
<evidence type="ECO:0000313" key="8">
    <source>
        <dbReference type="EMBL" id="KDN61994.1"/>
    </source>
</evidence>